<reference evidence="1 2" key="1">
    <citation type="submission" date="2020-08" db="EMBL/GenBank/DDBJ databases">
        <title>Plant Genome Project.</title>
        <authorList>
            <person name="Zhang R.-G."/>
        </authorList>
    </citation>
    <scope>NUCLEOTIDE SEQUENCE [LARGE SCALE GENOMIC DNA]</scope>
    <source>
        <tissue evidence="1">Rhizome</tissue>
    </source>
</reference>
<dbReference type="Proteomes" id="UP000734854">
    <property type="component" value="Unassembled WGS sequence"/>
</dbReference>
<dbReference type="AlphaFoldDB" id="A0A8J5FXG6"/>
<sequence>MGSSSELKKLNGDDCVLEMFGFYRDKPHIMLYIRDLKDGLEKLSDWYGVNEGYSDAFTDDDSDLEYFLDGDSLSDHRRIDRESESANNNLGEYAEYANLISGNYSDFTFMKVDGQFEEADQIGDDKKLEEVVYSSDEENAIEFP</sequence>
<comment type="caution">
    <text evidence="1">The sequence shown here is derived from an EMBL/GenBank/DDBJ whole genome shotgun (WGS) entry which is preliminary data.</text>
</comment>
<proteinExistence type="predicted"/>
<name>A0A8J5FXG6_ZINOF</name>
<evidence type="ECO:0000313" key="2">
    <source>
        <dbReference type="Proteomes" id="UP000734854"/>
    </source>
</evidence>
<dbReference type="EMBL" id="JACMSC010000012">
    <property type="protein sequence ID" value="KAG6495691.1"/>
    <property type="molecule type" value="Genomic_DNA"/>
</dbReference>
<evidence type="ECO:0000313" key="1">
    <source>
        <dbReference type="EMBL" id="KAG6495691.1"/>
    </source>
</evidence>
<accession>A0A8J5FXG6</accession>
<organism evidence="1 2">
    <name type="scientific">Zingiber officinale</name>
    <name type="common">Ginger</name>
    <name type="synonym">Amomum zingiber</name>
    <dbReference type="NCBI Taxonomy" id="94328"/>
    <lineage>
        <taxon>Eukaryota</taxon>
        <taxon>Viridiplantae</taxon>
        <taxon>Streptophyta</taxon>
        <taxon>Embryophyta</taxon>
        <taxon>Tracheophyta</taxon>
        <taxon>Spermatophyta</taxon>
        <taxon>Magnoliopsida</taxon>
        <taxon>Liliopsida</taxon>
        <taxon>Zingiberales</taxon>
        <taxon>Zingiberaceae</taxon>
        <taxon>Zingiber</taxon>
    </lineage>
</organism>
<gene>
    <name evidence="1" type="ORF">ZIOFF_043517</name>
</gene>
<protein>
    <submittedName>
        <fullName evidence="1">Uncharacterized protein</fullName>
    </submittedName>
</protein>
<keyword evidence="2" id="KW-1185">Reference proteome</keyword>